<dbReference type="KEGG" id="woc:BA177_05140"/>
<dbReference type="InterPro" id="IPR045990">
    <property type="entry name" value="DUF5946"/>
</dbReference>
<evidence type="ECO:0000313" key="1">
    <source>
        <dbReference type="EMBL" id="ANO50672.1"/>
    </source>
</evidence>
<dbReference type="Proteomes" id="UP000092695">
    <property type="component" value="Chromosome"/>
</dbReference>
<name>A0A193LDT5_9GAMM</name>
<proteinExistence type="predicted"/>
<sequence>MATLEKCPGCGAMFQDSSSATHPYMESSPGCWAIYGEVLAREYSDQSYFEVHRLSVDAYAVQHPGKPSRQSIQSVGLHLIRLYHFLEHGLTADKANGAILAAGKIKHSFNWLTPPASLGDVTVLDVYRAQDIAEHRKLVWQWAQSAWEAWAPHHATVRQWQLLAQNRGRSDSS</sequence>
<accession>A0A193LDT5</accession>
<dbReference type="EMBL" id="CP016268">
    <property type="protein sequence ID" value="ANO50672.1"/>
    <property type="molecule type" value="Genomic_DNA"/>
</dbReference>
<organism evidence="1 2">
    <name type="scientific">Woeseia oceani</name>
    <dbReference type="NCBI Taxonomy" id="1548547"/>
    <lineage>
        <taxon>Bacteria</taxon>
        <taxon>Pseudomonadati</taxon>
        <taxon>Pseudomonadota</taxon>
        <taxon>Gammaproteobacteria</taxon>
        <taxon>Woeseiales</taxon>
        <taxon>Woeseiaceae</taxon>
        <taxon>Woeseia</taxon>
    </lineage>
</organism>
<gene>
    <name evidence="1" type="ORF">BA177_05140</name>
</gene>
<dbReference type="AlphaFoldDB" id="A0A193LDT5"/>
<dbReference type="OrthoDB" id="531380at2"/>
<dbReference type="RefSeq" id="WP_068613733.1">
    <property type="nucleotide sequence ID" value="NZ_CP016268.1"/>
</dbReference>
<evidence type="ECO:0000313" key="2">
    <source>
        <dbReference type="Proteomes" id="UP000092695"/>
    </source>
</evidence>
<dbReference type="STRING" id="1548547.BA177_05140"/>
<protein>
    <submittedName>
        <fullName evidence="1">Uncharacterized protein</fullName>
    </submittedName>
</protein>
<dbReference type="Pfam" id="PF19371">
    <property type="entry name" value="DUF5946"/>
    <property type="match status" value="1"/>
</dbReference>
<reference evidence="1 2" key="1">
    <citation type="submission" date="2016-06" db="EMBL/GenBank/DDBJ databases">
        <title>Complete genome sequence of a deep-branching marine Gamma Proteobacterium Woeseia oceani type strain XK5.</title>
        <authorList>
            <person name="Mu D."/>
            <person name="Du Z."/>
        </authorList>
    </citation>
    <scope>NUCLEOTIDE SEQUENCE [LARGE SCALE GENOMIC DNA]</scope>
    <source>
        <strain evidence="1 2">XK5</strain>
    </source>
</reference>
<keyword evidence="2" id="KW-1185">Reference proteome</keyword>